<dbReference type="GO" id="GO:0009228">
    <property type="term" value="P:thiamine biosynthetic process"/>
    <property type="evidence" value="ECO:0007669"/>
    <property type="project" value="InterPro"/>
</dbReference>
<comment type="pathway">
    <text evidence="1">Cofactor biosynthesis; thiamine diphosphate biosynthesis.</text>
</comment>
<dbReference type="PANTHER" id="PTHR20858:SF17">
    <property type="entry name" value="HYDROXYMETHYLPYRIMIDINE_PHOSPHOMETHYLPYRIMIDINE KINASE THI20-RELATED"/>
    <property type="match status" value="1"/>
</dbReference>
<dbReference type="GO" id="GO:0005829">
    <property type="term" value="C:cytosol"/>
    <property type="evidence" value="ECO:0007669"/>
    <property type="project" value="TreeGrafter"/>
</dbReference>
<keyword evidence="9" id="KW-1185">Reference proteome</keyword>
<sequence length="269" mass="28127">MNRTIHNVLTIAGSDSGGGAGIQADLKTFSALGVYGASVVTALTAQNTHGVRSVHVPDSAFVTAQLDAVFEDIRIDAVKIGMLANADIVCAVAAALRRYRPPRVVLDTVMMSKNGHALLAPDAVAALREQLLPLAGLVTPNLDEAAALVGADAPATDEAAMRRHGEAMRAMGARAVLMKGGHLGGEESPDWLIDDTGSHRLGAARVAVTQTHGTGCTLSAAIAALSTQRPDWLSAVTDAKAYLVDALRESVRLQVGTGVGPLHHFHRWW</sequence>
<keyword evidence="3" id="KW-0808">Transferase</keyword>
<dbReference type="Proteomes" id="UP000235347">
    <property type="component" value="Unassembled WGS sequence"/>
</dbReference>
<dbReference type="GO" id="GO:0008972">
    <property type="term" value="F:phosphomethylpyrimidine kinase activity"/>
    <property type="evidence" value="ECO:0007669"/>
    <property type="project" value="InterPro"/>
</dbReference>
<evidence type="ECO:0000256" key="2">
    <source>
        <dbReference type="ARBA" id="ARBA00012135"/>
    </source>
</evidence>
<reference evidence="8 9" key="1">
    <citation type="submission" date="2018-01" db="EMBL/GenBank/DDBJ databases">
        <title>Whole genome analyses suggest that Burkholderia sensu lato contains two further novel genera in the rhizoxinica-symbiotica group Mycetohabitans gen. nov., and Trinickia gen. nov.: implications for the evolution of diazotrophy and nodulation in the Burkholderiaceae.</title>
        <authorList>
            <person name="Estrada-de los Santos P."/>
            <person name="Palmer M."/>
            <person name="Chavez-Ramirez B."/>
            <person name="Beukes C."/>
            <person name="Steenkamp E.T."/>
            <person name="Hirsch A.M."/>
            <person name="Manyaka P."/>
            <person name="Maluk M."/>
            <person name="Lafos M."/>
            <person name="Crook M."/>
            <person name="Gross E."/>
            <person name="Simon M.F."/>
            <person name="Bueno dos Reis Junior F."/>
            <person name="Poole P.S."/>
            <person name="Venter S.N."/>
            <person name="James E.K."/>
        </authorList>
    </citation>
    <scope>NUCLEOTIDE SEQUENCE [LARGE SCALE GENOMIC DNA]</scope>
    <source>
        <strain evidence="8 9">GP25-8</strain>
    </source>
</reference>
<dbReference type="GO" id="GO:0008902">
    <property type="term" value="F:hydroxymethylpyrimidine kinase activity"/>
    <property type="evidence" value="ECO:0007669"/>
    <property type="project" value="UniProtKB-EC"/>
</dbReference>
<dbReference type="EC" id="2.7.1.49" evidence="2"/>
<feature type="domain" description="Pyridoxamine kinase/Phosphomethylpyrimidine kinase" evidence="7">
    <location>
        <begin position="15"/>
        <end position="263"/>
    </location>
</feature>
<evidence type="ECO:0000313" key="9">
    <source>
        <dbReference type="Proteomes" id="UP000235347"/>
    </source>
</evidence>
<organism evidence="8 9">
    <name type="scientific">Trinickia soli</name>
    <dbReference type="NCBI Taxonomy" id="380675"/>
    <lineage>
        <taxon>Bacteria</taxon>
        <taxon>Pseudomonadati</taxon>
        <taxon>Pseudomonadota</taxon>
        <taxon>Betaproteobacteria</taxon>
        <taxon>Burkholderiales</taxon>
        <taxon>Burkholderiaceae</taxon>
        <taxon>Trinickia</taxon>
    </lineage>
</organism>
<evidence type="ECO:0000256" key="1">
    <source>
        <dbReference type="ARBA" id="ARBA00004948"/>
    </source>
</evidence>
<dbReference type="Gene3D" id="3.40.1190.20">
    <property type="match status" value="1"/>
</dbReference>
<dbReference type="EMBL" id="PNYB01000025">
    <property type="protein sequence ID" value="PMS18403.1"/>
    <property type="molecule type" value="Genomic_DNA"/>
</dbReference>
<dbReference type="FunFam" id="3.40.1190.20:FF:000003">
    <property type="entry name" value="Phosphomethylpyrimidine kinase ThiD"/>
    <property type="match status" value="1"/>
</dbReference>
<accession>A0A2N7VML5</accession>
<keyword evidence="6" id="KW-0067">ATP-binding</keyword>
<dbReference type="CDD" id="cd01169">
    <property type="entry name" value="HMPP_kinase"/>
    <property type="match status" value="1"/>
</dbReference>
<evidence type="ECO:0000259" key="7">
    <source>
        <dbReference type="Pfam" id="PF08543"/>
    </source>
</evidence>
<dbReference type="AlphaFoldDB" id="A0A2N7VML5"/>
<keyword evidence="5 8" id="KW-0418">Kinase</keyword>
<dbReference type="InterPro" id="IPR004399">
    <property type="entry name" value="HMP/HMP-P_kinase_dom"/>
</dbReference>
<proteinExistence type="predicted"/>
<name>A0A2N7VML5_9BURK</name>
<dbReference type="RefSeq" id="WP_102612115.1">
    <property type="nucleotide sequence ID" value="NZ_CADIKD010000034.1"/>
</dbReference>
<evidence type="ECO:0000256" key="5">
    <source>
        <dbReference type="ARBA" id="ARBA00022777"/>
    </source>
</evidence>
<dbReference type="GO" id="GO:0009229">
    <property type="term" value="P:thiamine diphosphate biosynthetic process"/>
    <property type="evidence" value="ECO:0007669"/>
    <property type="project" value="UniProtKB-UniPathway"/>
</dbReference>
<dbReference type="SUPFAM" id="SSF53613">
    <property type="entry name" value="Ribokinase-like"/>
    <property type="match status" value="1"/>
</dbReference>
<dbReference type="InterPro" id="IPR013749">
    <property type="entry name" value="PM/HMP-P_kinase-1"/>
</dbReference>
<dbReference type="Pfam" id="PF08543">
    <property type="entry name" value="Phos_pyr_kin"/>
    <property type="match status" value="1"/>
</dbReference>
<evidence type="ECO:0000256" key="4">
    <source>
        <dbReference type="ARBA" id="ARBA00022741"/>
    </source>
</evidence>
<dbReference type="GO" id="GO:0005524">
    <property type="term" value="F:ATP binding"/>
    <property type="evidence" value="ECO:0007669"/>
    <property type="project" value="UniProtKB-KW"/>
</dbReference>
<evidence type="ECO:0000313" key="8">
    <source>
        <dbReference type="EMBL" id="PMS18403.1"/>
    </source>
</evidence>
<protein>
    <recommendedName>
        <fullName evidence="2">hydroxymethylpyrimidine kinase</fullName>
        <ecNumber evidence="2">2.7.1.49</ecNumber>
    </recommendedName>
</protein>
<keyword evidence="4" id="KW-0547">Nucleotide-binding</keyword>
<dbReference type="PANTHER" id="PTHR20858">
    <property type="entry name" value="PHOSPHOMETHYLPYRIMIDINE KINASE"/>
    <property type="match status" value="1"/>
</dbReference>
<comment type="caution">
    <text evidence="8">The sequence shown here is derived from an EMBL/GenBank/DDBJ whole genome shotgun (WGS) entry which is preliminary data.</text>
</comment>
<gene>
    <name evidence="8" type="primary">thiD</name>
    <name evidence="8" type="ORF">C0Z19_22815</name>
</gene>
<evidence type="ECO:0000256" key="3">
    <source>
        <dbReference type="ARBA" id="ARBA00022679"/>
    </source>
</evidence>
<evidence type="ECO:0000256" key="6">
    <source>
        <dbReference type="ARBA" id="ARBA00022840"/>
    </source>
</evidence>
<dbReference type="UniPathway" id="UPA00060">
    <property type="reaction ID" value="UER00138"/>
</dbReference>
<dbReference type="InterPro" id="IPR029056">
    <property type="entry name" value="Ribokinase-like"/>
</dbReference>
<dbReference type="NCBIfam" id="TIGR00097">
    <property type="entry name" value="HMP-P_kinase"/>
    <property type="match status" value="1"/>
</dbReference>